<dbReference type="PANTHER" id="PTHR30055:SF234">
    <property type="entry name" value="HTH-TYPE TRANSCRIPTIONAL REGULATOR BETI"/>
    <property type="match status" value="1"/>
</dbReference>
<evidence type="ECO:0000313" key="7">
    <source>
        <dbReference type="Proteomes" id="UP001205740"/>
    </source>
</evidence>
<dbReference type="InterPro" id="IPR001647">
    <property type="entry name" value="HTH_TetR"/>
</dbReference>
<feature type="DNA-binding region" description="H-T-H motif" evidence="4">
    <location>
        <begin position="32"/>
        <end position="51"/>
    </location>
</feature>
<dbReference type="EMBL" id="JAMTCG010000005">
    <property type="protein sequence ID" value="MCP2161534.1"/>
    <property type="molecule type" value="Genomic_DNA"/>
</dbReference>
<proteinExistence type="predicted"/>
<dbReference type="SUPFAM" id="SSF46689">
    <property type="entry name" value="Homeodomain-like"/>
    <property type="match status" value="1"/>
</dbReference>
<dbReference type="InterPro" id="IPR036271">
    <property type="entry name" value="Tet_transcr_reg_TetR-rel_C_sf"/>
</dbReference>
<evidence type="ECO:0000256" key="1">
    <source>
        <dbReference type="ARBA" id="ARBA00023015"/>
    </source>
</evidence>
<evidence type="ECO:0000256" key="2">
    <source>
        <dbReference type="ARBA" id="ARBA00023125"/>
    </source>
</evidence>
<organism evidence="6 7">
    <name type="scientific">Williamsia serinedens</name>
    <dbReference type="NCBI Taxonomy" id="391736"/>
    <lineage>
        <taxon>Bacteria</taxon>
        <taxon>Bacillati</taxon>
        <taxon>Actinomycetota</taxon>
        <taxon>Actinomycetes</taxon>
        <taxon>Mycobacteriales</taxon>
        <taxon>Nocardiaceae</taxon>
        <taxon>Williamsia</taxon>
    </lineage>
</organism>
<sequence>MVTRRTPAAEVRDALIAAGHRVLAEQGVKALTVRAVATEAGVAPMGVYNHLDGKDGLLTALVADGFDRLRAATVASTSSDPVVRLRTAGRNYRTFALENPTLYRLMFSGTCPVDEAGVAALGALTELIRFGQAAGIVRDDDPVELTMVVWSSVHGAVSLELDASAPDTVTVDGERVFEAVLDMIERGCAPV</sequence>
<reference evidence="6 7" key="1">
    <citation type="submission" date="2022-06" db="EMBL/GenBank/DDBJ databases">
        <title>Genomic Encyclopedia of Archaeal and Bacterial Type Strains, Phase II (KMG-II): from individual species to whole genera.</title>
        <authorList>
            <person name="Goeker M."/>
        </authorList>
    </citation>
    <scope>NUCLEOTIDE SEQUENCE [LARGE SCALE GENOMIC DNA]</scope>
    <source>
        <strain evidence="6 7">DSM 45037</strain>
    </source>
</reference>
<keyword evidence="3" id="KW-0804">Transcription</keyword>
<dbReference type="Proteomes" id="UP001205740">
    <property type="component" value="Unassembled WGS sequence"/>
</dbReference>
<accession>A0ABT1H2R6</accession>
<dbReference type="PANTHER" id="PTHR30055">
    <property type="entry name" value="HTH-TYPE TRANSCRIPTIONAL REGULATOR RUTR"/>
    <property type="match status" value="1"/>
</dbReference>
<dbReference type="SUPFAM" id="SSF48498">
    <property type="entry name" value="Tetracyclin repressor-like, C-terminal domain"/>
    <property type="match status" value="1"/>
</dbReference>
<dbReference type="Pfam" id="PF00440">
    <property type="entry name" value="TetR_N"/>
    <property type="match status" value="1"/>
</dbReference>
<protein>
    <submittedName>
        <fullName evidence="6">Transcriptional regulator, TetR family</fullName>
    </submittedName>
</protein>
<evidence type="ECO:0000256" key="3">
    <source>
        <dbReference type="ARBA" id="ARBA00023163"/>
    </source>
</evidence>
<gene>
    <name evidence="6" type="ORF">LX12_002733</name>
</gene>
<evidence type="ECO:0000313" key="6">
    <source>
        <dbReference type="EMBL" id="MCP2161534.1"/>
    </source>
</evidence>
<dbReference type="RefSeq" id="WP_372505014.1">
    <property type="nucleotide sequence ID" value="NZ_BAAAOE010000001.1"/>
</dbReference>
<dbReference type="InterPro" id="IPR009057">
    <property type="entry name" value="Homeodomain-like_sf"/>
</dbReference>
<comment type="caution">
    <text evidence="6">The sequence shown here is derived from an EMBL/GenBank/DDBJ whole genome shotgun (WGS) entry which is preliminary data.</text>
</comment>
<keyword evidence="1" id="KW-0805">Transcription regulation</keyword>
<evidence type="ECO:0000259" key="5">
    <source>
        <dbReference type="PROSITE" id="PS50977"/>
    </source>
</evidence>
<dbReference type="PRINTS" id="PR00455">
    <property type="entry name" value="HTHTETR"/>
</dbReference>
<keyword evidence="2 4" id="KW-0238">DNA-binding</keyword>
<dbReference type="Pfam" id="PF13305">
    <property type="entry name" value="TetR_C_33"/>
    <property type="match status" value="1"/>
</dbReference>
<name>A0ABT1H2R6_9NOCA</name>
<dbReference type="InterPro" id="IPR050109">
    <property type="entry name" value="HTH-type_TetR-like_transc_reg"/>
</dbReference>
<feature type="domain" description="HTH tetR-type" evidence="5">
    <location>
        <begin position="9"/>
        <end position="69"/>
    </location>
</feature>
<dbReference type="InterPro" id="IPR025996">
    <property type="entry name" value="MT1864/Rv1816-like_C"/>
</dbReference>
<dbReference type="Gene3D" id="1.10.357.10">
    <property type="entry name" value="Tetracycline Repressor, domain 2"/>
    <property type="match status" value="1"/>
</dbReference>
<evidence type="ECO:0000256" key="4">
    <source>
        <dbReference type="PROSITE-ProRule" id="PRU00335"/>
    </source>
</evidence>
<dbReference type="PROSITE" id="PS50977">
    <property type="entry name" value="HTH_TETR_2"/>
    <property type="match status" value="1"/>
</dbReference>
<keyword evidence="7" id="KW-1185">Reference proteome</keyword>